<dbReference type="Proteomes" id="UP000199028">
    <property type="component" value="Unassembled WGS sequence"/>
</dbReference>
<dbReference type="OrthoDB" id="3635333at2"/>
<evidence type="ECO:0000313" key="2">
    <source>
        <dbReference type="EMBL" id="SEQ01753.1"/>
    </source>
</evidence>
<organism evidence="2 3">
    <name type="scientific">Lentzea flaviverrucosa</name>
    <dbReference type="NCBI Taxonomy" id="200379"/>
    <lineage>
        <taxon>Bacteria</taxon>
        <taxon>Bacillati</taxon>
        <taxon>Actinomycetota</taxon>
        <taxon>Actinomycetes</taxon>
        <taxon>Pseudonocardiales</taxon>
        <taxon>Pseudonocardiaceae</taxon>
        <taxon>Lentzea</taxon>
    </lineage>
</organism>
<keyword evidence="3" id="KW-1185">Reference proteome</keyword>
<keyword evidence="1" id="KW-0732">Signal</keyword>
<gene>
    <name evidence="2" type="ORF">SAMN05216195_101811</name>
</gene>
<feature type="chain" id="PRO_5011508924" evidence="1">
    <location>
        <begin position="27"/>
        <end position="328"/>
    </location>
</feature>
<accession>A0A1H9CM52</accession>
<protein>
    <submittedName>
        <fullName evidence="2">Uncharacterized protein</fullName>
    </submittedName>
</protein>
<dbReference type="EMBL" id="FOFT01000001">
    <property type="protein sequence ID" value="SEQ01753.1"/>
    <property type="molecule type" value="Genomic_DNA"/>
</dbReference>
<evidence type="ECO:0000313" key="3">
    <source>
        <dbReference type="Proteomes" id="UP000199028"/>
    </source>
</evidence>
<sequence>MKPRTTATLLSALVLASVGAAPQAVAATCQYNRQDLPVPAGSGHVSTMGGSTNNSRIAGLVMKGQFGRGAYWVNSSLREMPPSPLSTWYHVIPTGINNTSVVAGYEQRDGERTKKAFRYENGAYQYLETDPGQSSTAYAINDTGDVIGLQFSGTSEYYGDVYLWPRNGPRKLVSSGKPIGITADRKVVVQRVVTTDVIDTNTGSVVEIPGRPSWVVLDNDRVLISEYVDQVGWEMSEYDLAGTKVATHPGGAKPFGRNGSGTVFGGHPGRTGANVPALWRKTGRTDVVADFLPSDSSYSDVTDAATLIGTYSGADSVARPARWLWICS</sequence>
<evidence type="ECO:0000256" key="1">
    <source>
        <dbReference type="SAM" id="SignalP"/>
    </source>
</evidence>
<reference evidence="3" key="1">
    <citation type="submission" date="2016-10" db="EMBL/GenBank/DDBJ databases">
        <authorList>
            <person name="Varghese N."/>
            <person name="Submissions S."/>
        </authorList>
    </citation>
    <scope>NUCLEOTIDE SEQUENCE [LARGE SCALE GENOMIC DNA]</scope>
    <source>
        <strain evidence="3">CGMCC 4.578</strain>
    </source>
</reference>
<name>A0A1H9CM52_9PSEU</name>
<dbReference type="AlphaFoldDB" id="A0A1H9CM52"/>
<proteinExistence type="predicted"/>
<feature type="signal peptide" evidence="1">
    <location>
        <begin position="1"/>
        <end position="26"/>
    </location>
</feature>
<dbReference type="RefSeq" id="WP_090063261.1">
    <property type="nucleotide sequence ID" value="NZ_FOFT01000001.1"/>
</dbReference>